<evidence type="ECO:0000259" key="1">
    <source>
        <dbReference type="SMART" id="SM00382"/>
    </source>
</evidence>
<dbReference type="SMART" id="SM00382">
    <property type="entry name" value="AAA"/>
    <property type="match status" value="1"/>
</dbReference>
<accession>A0A660E812</accession>
<protein>
    <submittedName>
        <fullName evidence="2">DNA replication protein [Lactobacillus plantarum]</fullName>
    </submittedName>
</protein>
<keyword evidence="3" id="KW-1185">Reference proteome</keyword>
<sequence length="297" mass="33641">MCHGKTKREGIAAAMDVLKTRFFEKYGVDCPVCGQPLLRPKTLNIQTGRKMAGACPNCGYMEAVQHSTIPDQAALTTSARKNDALGYLTNYSVFSNLHAFNHRFDNYTTENSSDKQALEHCETVARKIMNLETIHSLLMGATGLGKTHLAIGMMYYILEQTGYKYQITVMKDGHPEIVDVTWKILFIDWRALLLEKKESFNDEVLAKKLAKTMAELKRADIVILDDFGSERKTDYALDLADDFWRYREDKTVIITTNLIGDELTARYGNRLLSRMKNHGVGYSFAFKGRDHRGMEAG</sequence>
<organism evidence="2 3">
    <name type="scientific">Lactiplantibacillus mudanjiangensis</name>
    <dbReference type="NCBI Taxonomy" id="1296538"/>
    <lineage>
        <taxon>Bacteria</taxon>
        <taxon>Bacillati</taxon>
        <taxon>Bacillota</taxon>
        <taxon>Bacilli</taxon>
        <taxon>Lactobacillales</taxon>
        <taxon>Lactobacillaceae</taxon>
        <taxon>Lactiplantibacillus</taxon>
    </lineage>
</organism>
<dbReference type="Gene3D" id="3.40.50.300">
    <property type="entry name" value="P-loop containing nucleotide triphosphate hydrolases"/>
    <property type="match status" value="1"/>
</dbReference>
<dbReference type="PANTHER" id="PTHR30050">
    <property type="entry name" value="CHROMOSOMAL REPLICATION INITIATOR PROTEIN DNAA"/>
    <property type="match status" value="1"/>
</dbReference>
<name>A0A660E812_9LACO</name>
<dbReference type="InterPro" id="IPR003593">
    <property type="entry name" value="AAA+_ATPase"/>
</dbReference>
<proteinExistence type="predicted"/>
<dbReference type="EMBL" id="UYIG01000174">
    <property type="protein sequence ID" value="VDG30183.1"/>
    <property type="molecule type" value="Genomic_DNA"/>
</dbReference>
<evidence type="ECO:0000313" key="3">
    <source>
        <dbReference type="Proteomes" id="UP000289996"/>
    </source>
</evidence>
<feature type="domain" description="AAA+ ATPase" evidence="1">
    <location>
        <begin position="132"/>
        <end position="276"/>
    </location>
</feature>
<dbReference type="GO" id="GO:0006260">
    <property type="term" value="P:DNA replication"/>
    <property type="evidence" value="ECO:0007669"/>
    <property type="project" value="TreeGrafter"/>
</dbReference>
<gene>
    <name evidence="2" type="ORF">MUDAN_MDHGFNIF_01736</name>
</gene>
<dbReference type="PANTHER" id="PTHR30050:SF4">
    <property type="entry name" value="ATP-BINDING PROTEIN RV3427C IN INSERTION SEQUENCE-RELATED"/>
    <property type="match status" value="1"/>
</dbReference>
<dbReference type="InterPro" id="IPR027417">
    <property type="entry name" value="P-loop_NTPase"/>
</dbReference>
<dbReference type="AlphaFoldDB" id="A0A660E812"/>
<dbReference type="Proteomes" id="UP000289996">
    <property type="component" value="Unassembled WGS sequence"/>
</dbReference>
<dbReference type="SUPFAM" id="SSF52540">
    <property type="entry name" value="P-loop containing nucleoside triphosphate hydrolases"/>
    <property type="match status" value="1"/>
</dbReference>
<evidence type="ECO:0000313" key="2">
    <source>
        <dbReference type="EMBL" id="VDG30183.1"/>
    </source>
</evidence>
<reference evidence="2 3" key="1">
    <citation type="submission" date="2018-11" db="EMBL/GenBank/DDBJ databases">
        <authorList>
            <person name="Wuyts S."/>
        </authorList>
    </citation>
    <scope>NUCLEOTIDE SEQUENCE [LARGE SCALE GENOMIC DNA]</scope>
    <source>
        <strain evidence="2">Lactobacillus mudanjiangensis AMBF249</strain>
    </source>
</reference>